<dbReference type="AlphaFoldDB" id="A0A830DD38"/>
<keyword evidence="2" id="KW-1185">Reference proteome</keyword>
<organism evidence="1 2">
    <name type="scientific">Phtheirospermum japonicum</name>
    <dbReference type="NCBI Taxonomy" id="374723"/>
    <lineage>
        <taxon>Eukaryota</taxon>
        <taxon>Viridiplantae</taxon>
        <taxon>Streptophyta</taxon>
        <taxon>Embryophyta</taxon>
        <taxon>Tracheophyta</taxon>
        <taxon>Spermatophyta</taxon>
        <taxon>Magnoliopsida</taxon>
        <taxon>eudicotyledons</taxon>
        <taxon>Gunneridae</taxon>
        <taxon>Pentapetalae</taxon>
        <taxon>asterids</taxon>
        <taxon>lamiids</taxon>
        <taxon>Lamiales</taxon>
        <taxon>Orobanchaceae</taxon>
        <taxon>Orobanchaceae incertae sedis</taxon>
        <taxon>Phtheirospermum</taxon>
    </lineage>
</organism>
<evidence type="ECO:0000313" key="2">
    <source>
        <dbReference type="Proteomes" id="UP000653305"/>
    </source>
</evidence>
<comment type="caution">
    <text evidence="1">The sequence shown here is derived from an EMBL/GenBank/DDBJ whole genome shotgun (WGS) entry which is preliminary data.</text>
</comment>
<protein>
    <submittedName>
        <fullName evidence="1">Uncharacterized protein</fullName>
    </submittedName>
</protein>
<evidence type="ECO:0000313" key="1">
    <source>
        <dbReference type="EMBL" id="GFQ08613.1"/>
    </source>
</evidence>
<sequence length="235" mass="25938">AEKVKREGKIHFRVFERIPSLSTKSFNNSDDEHTNSPLIKANVQGESTGSILPTASVDPPTRLDEKLFKGRRLWCHLLYELCWDPVAILTVDFTCYFILSLPNQAQTLSTLGRTQFHRQILRRLETSAMASNGNIAVNFTGSNIMWLILPPYLVGLGAGVDRIIVTGGSLEESKEALAIAETDGSGLRVPMSRIAERRIGLGLGQKKKSCFQPPRISTIRPMVSAGADNEPYGKL</sequence>
<name>A0A830DD38_9LAMI</name>
<accession>A0A830DD38</accession>
<proteinExistence type="predicted"/>
<dbReference type="Proteomes" id="UP000653305">
    <property type="component" value="Unassembled WGS sequence"/>
</dbReference>
<dbReference type="OrthoDB" id="6079689at2759"/>
<dbReference type="EMBL" id="BMAC01007579">
    <property type="protein sequence ID" value="GFQ08613.1"/>
    <property type="molecule type" value="Genomic_DNA"/>
</dbReference>
<gene>
    <name evidence="1" type="ORF">PHJA_003005300</name>
</gene>
<reference evidence="1" key="1">
    <citation type="submission" date="2020-07" db="EMBL/GenBank/DDBJ databases">
        <title>Ethylene signaling mediates host invasion by parasitic plants.</title>
        <authorList>
            <person name="Yoshida S."/>
        </authorList>
    </citation>
    <scope>NUCLEOTIDE SEQUENCE</scope>
    <source>
        <strain evidence="1">Okayama</strain>
    </source>
</reference>
<feature type="non-terminal residue" evidence="1">
    <location>
        <position position="1"/>
    </location>
</feature>